<organism evidence="2 3">
    <name type="scientific">Mycobacterium phage Cosmo</name>
    <dbReference type="NCBI Taxonomy" id="1567467"/>
    <lineage>
        <taxon>Viruses</taxon>
        <taxon>Duplodnaviria</taxon>
        <taxon>Heunggongvirae</taxon>
        <taxon>Uroviricota</taxon>
        <taxon>Caudoviricetes</taxon>
        <taxon>Vilmaviridae</taxon>
        <taxon>Wildcatvirus</taxon>
        <taxon>Wildcatvirus wildcat</taxon>
        <taxon>Mycobacterium virus Wildcat</taxon>
    </lineage>
</organism>
<name>A0A0B5A3C8_9CAUD</name>
<dbReference type="EMBL" id="KP027195">
    <property type="protein sequence ID" value="AJD82180.1"/>
    <property type="molecule type" value="Genomic_DNA"/>
</dbReference>
<dbReference type="Proteomes" id="UP000031718">
    <property type="component" value="Segment"/>
</dbReference>
<gene>
    <name evidence="2" type="primary">133</name>
    <name evidence="2" type="ORF">COSMO_133</name>
</gene>
<protein>
    <submittedName>
        <fullName evidence="2">Uncharacterized protein</fullName>
    </submittedName>
</protein>
<accession>A0A0B5A3C8</accession>
<proteinExistence type="predicted"/>
<evidence type="ECO:0000256" key="1">
    <source>
        <dbReference type="SAM" id="MobiDB-lite"/>
    </source>
</evidence>
<reference evidence="2 3" key="1">
    <citation type="submission" date="2014-10" db="EMBL/GenBank/DDBJ databases">
        <authorList>
            <person name="Mackenzie J."/>
            <person name="Lekholoane M."/>
            <person name="Leqhaoe R."/>
            <person name="Mcunu Z."/>
            <person name="Mzobe Z."/>
            <person name="Rodel H."/>
            <person name="Seagreen C."/>
            <person name="Mazeka N."/>
            <person name="Larsen M.H."/>
            <person name="Rubin E.J."/>
            <person name="Russell D.A."/>
            <person name="Guerrero C.A."/>
            <person name="Bowman C.A."/>
            <person name="Jacobs-Sera D."/>
            <person name="Hendrix R.W."/>
            <person name="Hatfull G.F."/>
        </authorList>
    </citation>
    <scope>NUCLEOTIDE SEQUENCE [LARGE SCALE GENOMIC DNA]</scope>
</reference>
<evidence type="ECO:0000313" key="3">
    <source>
        <dbReference type="Proteomes" id="UP000031718"/>
    </source>
</evidence>
<feature type="region of interest" description="Disordered" evidence="1">
    <location>
        <begin position="1"/>
        <end position="21"/>
    </location>
</feature>
<evidence type="ECO:0000313" key="2">
    <source>
        <dbReference type="EMBL" id="AJD82180.1"/>
    </source>
</evidence>
<sequence length="75" mass="8698">MRQRNWLLPGEGWPRQASRASEMPAPIRNLKLRLAERWMKACLAEPIGVNTTAVRVFGRDRKYPGVIFDFSARKE</sequence>